<name>A0A917PY89_9BACI</name>
<sequence length="132" mass="14814">MINQLNEAIVMEELGRNLEVDDQGDDSDDNDAPPSGSSSTKNADSQPNHDQSANQRKLLLDATCSPTDIAYPTDLGLLNEAREKLEHIIYVLHAPHRGKKKKPRTYRQKARKVLPNSVNQRPEKCAKRLENS</sequence>
<accession>A0A917PY89</accession>
<feature type="compositionally biased region" description="Acidic residues" evidence="1">
    <location>
        <begin position="20"/>
        <end position="31"/>
    </location>
</feature>
<feature type="region of interest" description="Disordered" evidence="1">
    <location>
        <begin position="95"/>
        <end position="132"/>
    </location>
</feature>
<feature type="region of interest" description="Disordered" evidence="1">
    <location>
        <begin position="14"/>
        <end position="53"/>
    </location>
</feature>
<gene>
    <name evidence="2" type="ORF">GCM10007063_21040</name>
</gene>
<proteinExistence type="predicted"/>
<comment type="caution">
    <text evidence="2">The sequence shown here is derived from an EMBL/GenBank/DDBJ whole genome shotgun (WGS) entry which is preliminary data.</text>
</comment>
<evidence type="ECO:0000256" key="1">
    <source>
        <dbReference type="SAM" id="MobiDB-lite"/>
    </source>
</evidence>
<reference evidence="2" key="2">
    <citation type="submission" date="2020-09" db="EMBL/GenBank/DDBJ databases">
        <authorList>
            <person name="Sun Q."/>
            <person name="Ohkuma M."/>
        </authorList>
    </citation>
    <scope>NUCLEOTIDE SEQUENCE</scope>
    <source>
        <strain evidence="2">JCM 12580</strain>
    </source>
</reference>
<keyword evidence="3" id="KW-1185">Reference proteome</keyword>
<feature type="compositionally biased region" description="Polar residues" evidence="1">
    <location>
        <begin position="40"/>
        <end position="53"/>
    </location>
</feature>
<evidence type="ECO:0000313" key="3">
    <source>
        <dbReference type="Proteomes" id="UP000658382"/>
    </source>
</evidence>
<dbReference type="AlphaFoldDB" id="A0A917PY89"/>
<organism evidence="2 3">
    <name type="scientific">Lentibacillus kapialis</name>
    <dbReference type="NCBI Taxonomy" id="340214"/>
    <lineage>
        <taxon>Bacteria</taxon>
        <taxon>Bacillati</taxon>
        <taxon>Bacillota</taxon>
        <taxon>Bacilli</taxon>
        <taxon>Bacillales</taxon>
        <taxon>Bacillaceae</taxon>
        <taxon>Lentibacillus</taxon>
    </lineage>
</organism>
<feature type="compositionally biased region" description="Basic and acidic residues" evidence="1">
    <location>
        <begin position="121"/>
        <end position="132"/>
    </location>
</feature>
<evidence type="ECO:0000313" key="2">
    <source>
        <dbReference type="EMBL" id="GGJ98548.1"/>
    </source>
</evidence>
<dbReference type="Proteomes" id="UP000658382">
    <property type="component" value="Unassembled WGS sequence"/>
</dbReference>
<reference evidence="2" key="1">
    <citation type="journal article" date="2014" name="Int. J. Syst. Evol. Microbiol.">
        <title>Complete genome sequence of Corynebacterium casei LMG S-19264T (=DSM 44701T), isolated from a smear-ripened cheese.</title>
        <authorList>
            <consortium name="US DOE Joint Genome Institute (JGI-PGF)"/>
            <person name="Walter F."/>
            <person name="Albersmeier A."/>
            <person name="Kalinowski J."/>
            <person name="Ruckert C."/>
        </authorList>
    </citation>
    <scope>NUCLEOTIDE SEQUENCE</scope>
    <source>
        <strain evidence="2">JCM 12580</strain>
    </source>
</reference>
<protein>
    <submittedName>
        <fullName evidence="2">Uncharacterized protein</fullName>
    </submittedName>
</protein>
<dbReference type="EMBL" id="BMNQ01000029">
    <property type="protein sequence ID" value="GGJ98548.1"/>
    <property type="molecule type" value="Genomic_DNA"/>
</dbReference>
<feature type="compositionally biased region" description="Basic residues" evidence="1">
    <location>
        <begin position="95"/>
        <end position="112"/>
    </location>
</feature>